<evidence type="ECO:0000313" key="3">
    <source>
        <dbReference type="Proteomes" id="UP001592530"/>
    </source>
</evidence>
<name>A0ABV6WZL2_9ACTN</name>
<feature type="transmembrane region" description="Helical" evidence="1">
    <location>
        <begin position="26"/>
        <end position="49"/>
    </location>
</feature>
<protein>
    <submittedName>
        <fullName evidence="2">DUF998 domain-containing protein</fullName>
    </submittedName>
</protein>
<keyword evidence="1" id="KW-0812">Transmembrane</keyword>
<accession>A0ABV6WZL2</accession>
<dbReference type="InterPro" id="IPR009339">
    <property type="entry name" value="DUF998"/>
</dbReference>
<dbReference type="Proteomes" id="UP001592530">
    <property type="component" value="Unassembled WGS sequence"/>
</dbReference>
<feature type="transmembrane region" description="Helical" evidence="1">
    <location>
        <begin position="214"/>
        <end position="231"/>
    </location>
</feature>
<dbReference type="Pfam" id="PF06197">
    <property type="entry name" value="DUF998"/>
    <property type="match status" value="1"/>
</dbReference>
<sequence length="250" mass="26319">MDRTTSVSAPTARDAVAKPSPHVRRWAWAVLLTHIVFTASWLLAAAWQGPRYNVFSQTISDMYADGAPGAWFLIIVFTLSGLALVVFARASLWPRLRQGGTPAKAAVLLLALSIFGLGDLLSPFEREGCPIAARGCTSDLQTATFGGALDAVLSTLGVVALIAAGFCLASATKRVPGWSDYTRATRRATIAMIVLFVLDGATQSIGLSGMFERLIALAGAVAIITLARIVLRTTAPRGAEESNGSSGLRS</sequence>
<evidence type="ECO:0000256" key="1">
    <source>
        <dbReference type="SAM" id="Phobius"/>
    </source>
</evidence>
<proteinExistence type="predicted"/>
<keyword evidence="1" id="KW-0472">Membrane</keyword>
<keyword evidence="1" id="KW-1133">Transmembrane helix</keyword>
<gene>
    <name evidence="2" type="ORF">ACEZDB_12640</name>
</gene>
<dbReference type="EMBL" id="JBHEZY010000004">
    <property type="protein sequence ID" value="MFC1431490.1"/>
    <property type="molecule type" value="Genomic_DNA"/>
</dbReference>
<comment type="caution">
    <text evidence="2">The sequence shown here is derived from an EMBL/GenBank/DDBJ whole genome shotgun (WGS) entry which is preliminary data.</text>
</comment>
<reference evidence="2 3" key="1">
    <citation type="submission" date="2024-09" db="EMBL/GenBank/DDBJ databases">
        <authorList>
            <person name="Lee S.D."/>
        </authorList>
    </citation>
    <scope>NUCLEOTIDE SEQUENCE [LARGE SCALE GENOMIC DNA]</scope>
    <source>
        <strain evidence="2 3">N1-3</strain>
    </source>
</reference>
<feature type="transmembrane region" description="Helical" evidence="1">
    <location>
        <begin position="69"/>
        <end position="93"/>
    </location>
</feature>
<feature type="transmembrane region" description="Helical" evidence="1">
    <location>
        <begin position="105"/>
        <end position="124"/>
    </location>
</feature>
<feature type="transmembrane region" description="Helical" evidence="1">
    <location>
        <begin position="190"/>
        <end position="208"/>
    </location>
</feature>
<feature type="transmembrane region" description="Helical" evidence="1">
    <location>
        <begin position="144"/>
        <end position="169"/>
    </location>
</feature>
<organism evidence="2 3">
    <name type="scientific">Streptacidiphilus alkalitolerans</name>
    <dbReference type="NCBI Taxonomy" id="3342712"/>
    <lineage>
        <taxon>Bacteria</taxon>
        <taxon>Bacillati</taxon>
        <taxon>Actinomycetota</taxon>
        <taxon>Actinomycetes</taxon>
        <taxon>Kitasatosporales</taxon>
        <taxon>Streptomycetaceae</taxon>
        <taxon>Streptacidiphilus</taxon>
    </lineage>
</organism>
<dbReference type="RefSeq" id="WP_380552129.1">
    <property type="nucleotide sequence ID" value="NZ_JBHEZY010000004.1"/>
</dbReference>
<evidence type="ECO:0000313" key="2">
    <source>
        <dbReference type="EMBL" id="MFC1431490.1"/>
    </source>
</evidence>